<dbReference type="EMBL" id="CWJL01000012">
    <property type="protein sequence ID" value="CRY67543.1"/>
    <property type="molecule type" value="Genomic_DNA"/>
</dbReference>
<dbReference type="STRING" id="1288385.ERS137968_02621"/>
<evidence type="ECO:0000313" key="5">
    <source>
        <dbReference type="Proteomes" id="UP000045840"/>
    </source>
</evidence>
<keyword evidence="4" id="KW-1185">Reference proteome</keyword>
<reference evidence="3 4" key="2">
    <citation type="submission" date="2015-03" db="EMBL/GenBank/DDBJ databases">
        <authorList>
            <consortium name="Pathogen Informatics"/>
            <person name="Murphy D."/>
        </authorList>
    </citation>
    <scope>NUCLEOTIDE SEQUENCE [LARGE SCALE GENOMIC DNA]</scope>
    <source>
        <strain evidence="3">Type strain: CIP110230</strain>
        <strain evidence="4">type strain: CIP110230</strain>
    </source>
</reference>
<dbReference type="EMBL" id="CQAZ01000011">
    <property type="protein sequence ID" value="CNH53752.1"/>
    <property type="molecule type" value="Genomic_DNA"/>
</dbReference>
<evidence type="ECO:0008006" key="6">
    <source>
        <dbReference type="Google" id="ProtNLM"/>
    </source>
</evidence>
<dbReference type="RefSeq" id="WP_049611912.1">
    <property type="nucleotide sequence ID" value="NZ_CAWMMU010000012.1"/>
</dbReference>
<dbReference type="AlphaFoldDB" id="A0A0T9PA49"/>
<evidence type="ECO:0000256" key="1">
    <source>
        <dbReference type="SAM" id="MobiDB-lite"/>
    </source>
</evidence>
<reference evidence="2" key="3">
    <citation type="submission" date="2015-03" db="EMBL/GenBank/DDBJ databases">
        <authorList>
            <person name="Murphy D."/>
        </authorList>
    </citation>
    <scope>NUCLEOTIDE SEQUENCE [LARGE SCALE GENOMIC DNA]</scope>
    <source>
        <strain evidence="2">A125KOH2</strain>
    </source>
</reference>
<dbReference type="Proteomes" id="UP000044625">
    <property type="component" value="Unassembled WGS sequence"/>
</dbReference>
<organism evidence="2 5">
    <name type="scientific">Yersinia pekkanenii</name>
    <dbReference type="NCBI Taxonomy" id="1288385"/>
    <lineage>
        <taxon>Bacteria</taxon>
        <taxon>Pseudomonadati</taxon>
        <taxon>Pseudomonadota</taxon>
        <taxon>Gammaproteobacteria</taxon>
        <taxon>Enterobacterales</taxon>
        <taxon>Yersiniaceae</taxon>
        <taxon>Yersinia</taxon>
    </lineage>
</organism>
<evidence type="ECO:0000313" key="3">
    <source>
        <dbReference type="EMBL" id="CRY67543.1"/>
    </source>
</evidence>
<gene>
    <name evidence="2" type="ORF">ERS008529_01484</name>
    <name evidence="3" type="ORF">ERS137968_02621</name>
</gene>
<dbReference type="OrthoDB" id="6638228at2"/>
<dbReference type="Proteomes" id="UP000045840">
    <property type="component" value="Unassembled WGS sequence"/>
</dbReference>
<evidence type="ECO:0000313" key="2">
    <source>
        <dbReference type="EMBL" id="CNH53752.1"/>
    </source>
</evidence>
<feature type="compositionally biased region" description="Basic residues" evidence="1">
    <location>
        <begin position="207"/>
        <end position="229"/>
    </location>
</feature>
<protein>
    <recommendedName>
        <fullName evidence="6">Phage protein D</fullName>
    </recommendedName>
</protein>
<proteinExistence type="predicted"/>
<sequence length="311" mass="33333">MAYGRIYQITVITPTGFTLTIDNGDVDFSCTRDNEEEPNEATLTIYGLTADTQNQIAVAGSLVTVAAGYKDEGMPTLFQGELSSAVTIKNDEVYALEIRLHESLIPYRASTTSRTFAAGSSLNAAVQQVAKDMGLGAQLSPAAKTLNLSKNLSIAALSREVLASLCAQCDAAWSIQYQSVIVTAGDAITAGAASISPESGLLGTPRLKIHTPKRRKKSSKTGKTSKSKKTVYPFPPPGAQTDYSRGARRQIGVIEGIVFRSVLRGGIEVGDTVELISPSLGTWWVVITSIKHRFGTRDHSTWETEFTGVIK</sequence>
<evidence type="ECO:0000313" key="4">
    <source>
        <dbReference type="Proteomes" id="UP000044625"/>
    </source>
</evidence>
<reference evidence="5" key="1">
    <citation type="submission" date="2015-03" db="EMBL/GenBank/DDBJ databases">
        <authorList>
            <consortium name="Pathogen Informatics"/>
        </authorList>
    </citation>
    <scope>NUCLEOTIDE SEQUENCE [LARGE SCALE GENOMIC DNA]</scope>
    <source>
        <strain evidence="5">A125KOH2</strain>
    </source>
</reference>
<feature type="region of interest" description="Disordered" evidence="1">
    <location>
        <begin position="203"/>
        <end position="243"/>
    </location>
</feature>
<name>A0A0T9PA49_9GAMM</name>
<accession>A0A0T9PA49</accession>